<dbReference type="FunCoup" id="Q6KZY6">
    <property type="interactions" value="50"/>
</dbReference>
<feature type="transmembrane region" description="Helical" evidence="5">
    <location>
        <begin position="211"/>
        <end position="228"/>
    </location>
</feature>
<keyword evidence="2 5" id="KW-0812">Transmembrane</keyword>
<evidence type="ECO:0000256" key="2">
    <source>
        <dbReference type="ARBA" id="ARBA00022692"/>
    </source>
</evidence>
<dbReference type="STRING" id="263820.PTO1131"/>
<keyword evidence="5" id="KW-0813">Transport</keyword>
<evidence type="ECO:0000256" key="3">
    <source>
        <dbReference type="ARBA" id="ARBA00022989"/>
    </source>
</evidence>
<feature type="transmembrane region" description="Helical" evidence="5">
    <location>
        <begin position="170"/>
        <end position="199"/>
    </location>
</feature>
<keyword evidence="5" id="KW-0811">Translocation</keyword>
<dbReference type="GO" id="GO:0065002">
    <property type="term" value="P:intracellular protein transmembrane transport"/>
    <property type="evidence" value="ECO:0007669"/>
    <property type="project" value="TreeGrafter"/>
</dbReference>
<dbReference type="InterPro" id="IPR002033">
    <property type="entry name" value="TatC"/>
</dbReference>
<evidence type="ECO:0000256" key="5">
    <source>
        <dbReference type="HAMAP-Rule" id="MF_00902"/>
    </source>
</evidence>
<dbReference type="EMBL" id="AE017261">
    <property type="protein sequence ID" value="AAT43716.1"/>
    <property type="molecule type" value="Genomic_DNA"/>
</dbReference>
<feature type="transmembrane region" description="Helical" evidence="5">
    <location>
        <begin position="88"/>
        <end position="109"/>
    </location>
</feature>
<dbReference type="AlphaFoldDB" id="Q6KZY6"/>
<dbReference type="Pfam" id="PF00902">
    <property type="entry name" value="TatC"/>
    <property type="match status" value="1"/>
</dbReference>
<organism evidence="6 7">
    <name type="scientific">Picrophilus torridus (strain ATCC 700027 / DSM 9790 / JCM 10055 / NBRC 100828 / KAW 2/3)</name>
    <dbReference type="NCBI Taxonomy" id="1122961"/>
    <lineage>
        <taxon>Archaea</taxon>
        <taxon>Methanobacteriati</taxon>
        <taxon>Thermoplasmatota</taxon>
        <taxon>Thermoplasmata</taxon>
        <taxon>Thermoplasmatales</taxon>
        <taxon>Picrophilaceae</taxon>
        <taxon>Picrophilus</taxon>
    </lineage>
</organism>
<evidence type="ECO:0000313" key="7">
    <source>
        <dbReference type="Proteomes" id="UP000000438"/>
    </source>
</evidence>
<sequence length="271" mass="31033">MENEIFNYLVKYSDEIRYRLIRSLTVFGIFFAIFLMFQIRYISLFNYRFLFIYPDPFHNIGAQFLFIIKDHVLPEDTKLLVIKPTDGVMADFYSCMSLSLIISMPYIAYQLMQFVSPALKNSERELIKSIIIPASLLFAAGAFMGLYFVAPEIFIIFQDFNVGLGASTTLSISSFVSFLFIYVIAFGLSFELPVIMVGLTRFGIVTYEQWAANWRYAVIGAFIFGMIFSPGVTGFTMIILAVPIIALYFAGLYISKRVEKKERSISITNDY</sequence>
<name>Q6KZY6_PICTO</name>
<dbReference type="Proteomes" id="UP000000438">
    <property type="component" value="Chromosome"/>
</dbReference>
<dbReference type="GO" id="GO:0009977">
    <property type="term" value="F:proton motive force dependent protein transmembrane transporter activity"/>
    <property type="evidence" value="ECO:0007669"/>
    <property type="project" value="TreeGrafter"/>
</dbReference>
<comment type="subunit">
    <text evidence="5">Forms a complex with TatA.</text>
</comment>
<comment type="subcellular location">
    <subcellularLocation>
        <location evidence="5">Cell membrane</location>
        <topology evidence="5">Multi-pass membrane protein</topology>
    </subcellularLocation>
    <subcellularLocation>
        <location evidence="1">Membrane</location>
        <topology evidence="1">Multi-pass membrane protein</topology>
    </subcellularLocation>
</comment>
<gene>
    <name evidence="5" type="primary">tatC</name>
    <name evidence="6" type="ordered locus">PTO1131</name>
</gene>
<feature type="transmembrane region" description="Helical" evidence="5">
    <location>
        <begin position="20"/>
        <end position="37"/>
    </location>
</feature>
<keyword evidence="3 5" id="KW-1133">Transmembrane helix</keyword>
<dbReference type="PANTHER" id="PTHR30371">
    <property type="entry name" value="SEC-INDEPENDENT PROTEIN TRANSLOCASE PROTEIN TATC"/>
    <property type="match status" value="1"/>
</dbReference>
<dbReference type="PaxDb" id="263820-PTO1131"/>
<dbReference type="HOGENOM" id="CLU_031942_3_2_2"/>
<dbReference type="RefSeq" id="WP_011177932.1">
    <property type="nucleotide sequence ID" value="NC_005877.1"/>
</dbReference>
<keyword evidence="4 5" id="KW-0472">Membrane</keyword>
<dbReference type="GO" id="GO:0043953">
    <property type="term" value="P:protein transport by the Tat complex"/>
    <property type="evidence" value="ECO:0007669"/>
    <property type="project" value="UniProtKB-UniRule"/>
</dbReference>
<keyword evidence="5" id="KW-1003">Cell membrane</keyword>
<dbReference type="InParanoid" id="Q6KZY6"/>
<proteinExistence type="inferred from homology"/>
<protein>
    <recommendedName>
        <fullName evidence="5">Sec-independent protein translocase protein TatC</fullName>
    </recommendedName>
</protein>
<accession>Q6KZY6</accession>
<dbReference type="PRINTS" id="PR01840">
    <property type="entry name" value="TATCFAMILY"/>
</dbReference>
<keyword evidence="5" id="KW-0653">Protein transport</keyword>
<dbReference type="GO" id="GO:0033281">
    <property type="term" value="C:TAT protein transport complex"/>
    <property type="evidence" value="ECO:0007669"/>
    <property type="project" value="UniProtKB-UniRule"/>
</dbReference>
<evidence type="ECO:0000256" key="4">
    <source>
        <dbReference type="ARBA" id="ARBA00023136"/>
    </source>
</evidence>
<dbReference type="NCBIfam" id="TIGR00945">
    <property type="entry name" value="tatC"/>
    <property type="match status" value="1"/>
</dbReference>
<dbReference type="HAMAP" id="MF_00902">
    <property type="entry name" value="TatC"/>
    <property type="match status" value="1"/>
</dbReference>
<feature type="transmembrane region" description="Helical" evidence="5">
    <location>
        <begin position="234"/>
        <end position="254"/>
    </location>
</feature>
<comment type="similarity">
    <text evidence="5">Belongs to the TatC family.</text>
</comment>
<dbReference type="GeneID" id="2844216"/>
<reference evidence="6 7" key="1">
    <citation type="journal article" date="2004" name="Proc. Natl. Acad. Sci. U.S.A.">
        <title>Genome sequence of Picrophilus torridus and its implications for life around pH 0.</title>
        <authorList>
            <person name="Futterer O."/>
            <person name="Angelov A."/>
            <person name="Liesegang H."/>
            <person name="Gottschalk G."/>
            <person name="Schleper C."/>
            <person name="Schepers B."/>
            <person name="Dock C."/>
            <person name="Antranikian G."/>
            <person name="Liebl W."/>
        </authorList>
    </citation>
    <scope>NUCLEOTIDE SEQUENCE [LARGE SCALE GENOMIC DNA]</scope>
    <source>
        <strain evidence="7">ATCC 700027 / DSM 9790 / JCM 10055 / NBRC 100828</strain>
    </source>
</reference>
<comment type="function">
    <text evidence="5">Part of the twin-arginine translocation (Tat) system that transports large folded proteins containing a characteristic twin-arginine motif in their signal peptide across membranes.</text>
</comment>
<dbReference type="eggNOG" id="arCOG01919">
    <property type="taxonomic scope" value="Archaea"/>
</dbReference>
<dbReference type="OrthoDB" id="15305at2157"/>
<evidence type="ECO:0000313" key="6">
    <source>
        <dbReference type="EMBL" id="AAT43716.1"/>
    </source>
</evidence>
<evidence type="ECO:0000256" key="1">
    <source>
        <dbReference type="ARBA" id="ARBA00004141"/>
    </source>
</evidence>
<dbReference type="PANTHER" id="PTHR30371:SF0">
    <property type="entry name" value="SEC-INDEPENDENT PROTEIN TRANSLOCASE PROTEIN TATC, CHLOROPLASTIC-RELATED"/>
    <property type="match status" value="1"/>
</dbReference>
<feature type="transmembrane region" description="Helical" evidence="5">
    <location>
        <begin position="130"/>
        <end position="150"/>
    </location>
</feature>
<dbReference type="KEGG" id="pto:PTO1131"/>